<comment type="function">
    <text evidence="3">Probably deamidates glutamine residues to glutamate on methyl-accepting chemotaxis receptors (MCPs), playing an important role in chemotaxis.</text>
</comment>
<comment type="similarity">
    <text evidence="3">Belongs to the CheD family.</text>
</comment>
<name>A0A073J7D8_9RHOB</name>
<keyword evidence="2 3" id="KW-0378">Hydrolase</keyword>
<dbReference type="AlphaFoldDB" id="A0A073J7D8"/>
<proteinExistence type="inferred from homology"/>
<dbReference type="InterPro" id="IPR011324">
    <property type="entry name" value="Cytotoxic_necrot_fac-like_cat"/>
</dbReference>
<dbReference type="InterPro" id="IPR005659">
    <property type="entry name" value="Chemorcpt_Glu_NH3ase_CheD"/>
</dbReference>
<dbReference type="Pfam" id="PF03975">
    <property type="entry name" value="CheD"/>
    <property type="match status" value="1"/>
</dbReference>
<dbReference type="PROSITE" id="PS51257">
    <property type="entry name" value="PROKAR_LIPOPROTEIN"/>
    <property type="match status" value="1"/>
</dbReference>
<dbReference type="EC" id="3.5.1.44" evidence="3"/>
<comment type="catalytic activity">
    <reaction evidence="3">
        <text>L-glutaminyl-[protein] + H2O = L-glutamyl-[protein] + NH4(+)</text>
        <dbReference type="Rhea" id="RHEA:16441"/>
        <dbReference type="Rhea" id="RHEA-COMP:10207"/>
        <dbReference type="Rhea" id="RHEA-COMP:10208"/>
        <dbReference type="ChEBI" id="CHEBI:15377"/>
        <dbReference type="ChEBI" id="CHEBI:28938"/>
        <dbReference type="ChEBI" id="CHEBI:29973"/>
        <dbReference type="ChEBI" id="CHEBI:30011"/>
        <dbReference type="EC" id="3.5.1.44"/>
    </reaction>
</comment>
<protein>
    <recommendedName>
        <fullName evidence="3">Probable chemoreceptor glutamine deamidase CheD</fullName>
        <ecNumber evidence="3">3.5.1.44</ecNumber>
    </recommendedName>
</protein>
<evidence type="ECO:0000256" key="2">
    <source>
        <dbReference type="ARBA" id="ARBA00022801"/>
    </source>
</evidence>
<comment type="caution">
    <text evidence="4">The sequence shown here is derived from an EMBL/GenBank/DDBJ whole genome shotgun (WGS) entry which is preliminary data.</text>
</comment>
<dbReference type="SUPFAM" id="SSF64438">
    <property type="entry name" value="CNF1/YfiH-like putative cysteine hydrolases"/>
    <property type="match status" value="1"/>
</dbReference>
<dbReference type="Gene3D" id="3.30.1330.200">
    <property type="match status" value="1"/>
</dbReference>
<dbReference type="GO" id="GO:0006935">
    <property type="term" value="P:chemotaxis"/>
    <property type="evidence" value="ECO:0007669"/>
    <property type="project" value="UniProtKB-UniRule"/>
</dbReference>
<dbReference type="CDD" id="cd16352">
    <property type="entry name" value="CheD"/>
    <property type="match status" value="1"/>
</dbReference>
<dbReference type="PANTHER" id="PTHR35147:SF2">
    <property type="entry name" value="CHEMORECEPTOR GLUTAMINE DEAMIDASE CHED-RELATED"/>
    <property type="match status" value="1"/>
</dbReference>
<evidence type="ECO:0000313" key="4">
    <source>
        <dbReference type="EMBL" id="KEJ97616.1"/>
    </source>
</evidence>
<dbReference type="InterPro" id="IPR038592">
    <property type="entry name" value="CheD-like_sf"/>
</dbReference>
<reference evidence="4 5" key="1">
    <citation type="submission" date="2014-01" db="EMBL/GenBank/DDBJ databases">
        <title>Sulfitobacter sp. H3 (MCCC 1A00686) Genome Sequencing.</title>
        <authorList>
            <person name="Lai Q."/>
            <person name="Hong Z."/>
        </authorList>
    </citation>
    <scope>NUCLEOTIDE SEQUENCE [LARGE SCALE GENOMIC DNA]</scope>
    <source>
        <strain evidence="4 5">H3</strain>
    </source>
</reference>
<accession>A0A073J7D8</accession>
<dbReference type="PANTHER" id="PTHR35147">
    <property type="entry name" value="CHEMORECEPTOR GLUTAMINE DEAMIDASE CHED-RELATED"/>
    <property type="match status" value="1"/>
</dbReference>
<sequence>MTEIRMHITQGQHAASGEANVVITTLLGSCVACCLWDPNARVGGMNHMLLTVRQDANLTDNLVGVNAMEVLINALIKSGAQRSSLRAKAFGGARMVDGLSDIGEANAQFTLDFLASEGITCEGHSFGGTNARNIRFWPATGRVLQRMSTDRVIEPKAIVHAPPEGNDLELF</sequence>
<keyword evidence="5" id="KW-1185">Reference proteome</keyword>
<dbReference type="OrthoDB" id="9807202at2"/>
<organism evidence="4 5">
    <name type="scientific">Pseudosulfitobacter pseudonitzschiae</name>
    <dbReference type="NCBI Taxonomy" id="1402135"/>
    <lineage>
        <taxon>Bacteria</taxon>
        <taxon>Pseudomonadati</taxon>
        <taxon>Pseudomonadota</taxon>
        <taxon>Alphaproteobacteria</taxon>
        <taxon>Rhodobacterales</taxon>
        <taxon>Roseobacteraceae</taxon>
        <taxon>Pseudosulfitobacter</taxon>
    </lineage>
</organism>
<evidence type="ECO:0000313" key="5">
    <source>
        <dbReference type="Proteomes" id="UP000027746"/>
    </source>
</evidence>
<gene>
    <name evidence="3" type="primary">cheD</name>
    <name evidence="4" type="ORF">SUH3_01125</name>
</gene>
<evidence type="ECO:0000256" key="3">
    <source>
        <dbReference type="HAMAP-Rule" id="MF_01440"/>
    </source>
</evidence>
<dbReference type="Proteomes" id="UP000027746">
    <property type="component" value="Unassembled WGS sequence"/>
</dbReference>
<dbReference type="HAMAP" id="MF_01440">
    <property type="entry name" value="CheD"/>
    <property type="match status" value="1"/>
</dbReference>
<dbReference type="EMBL" id="JAMD01000001">
    <property type="protein sequence ID" value="KEJ97616.1"/>
    <property type="molecule type" value="Genomic_DNA"/>
</dbReference>
<dbReference type="GO" id="GO:0050568">
    <property type="term" value="F:protein-glutamine glutaminase activity"/>
    <property type="evidence" value="ECO:0007669"/>
    <property type="project" value="UniProtKB-UniRule"/>
</dbReference>
<keyword evidence="1 3" id="KW-0145">Chemotaxis</keyword>
<evidence type="ECO:0000256" key="1">
    <source>
        <dbReference type="ARBA" id="ARBA00022500"/>
    </source>
</evidence>